<reference evidence="2 3" key="1">
    <citation type="journal article" date="2014" name="Proc. Natl. Acad. Sci. U.S.A.">
        <title>Thirty-thousand-year-old distant relative of giant icosahedral DNA viruses with a pandoravirus morphology.</title>
        <authorList>
            <person name="Legendre M."/>
            <person name="Bartoli J."/>
            <person name="Shmakova L."/>
            <person name="Jeudy S."/>
            <person name="Labadie K."/>
            <person name="Adrait A."/>
            <person name="Lescot M."/>
            <person name="Poirot O."/>
            <person name="Bertaux L."/>
            <person name="Bruley C."/>
            <person name="Coute Y."/>
            <person name="Rivkina E."/>
            <person name="Abergel C."/>
            <person name="Claverie J.M."/>
        </authorList>
    </citation>
    <scope>NUCLEOTIDE SEQUENCE [LARGE SCALE GENOMIC DNA]</scope>
    <source>
        <strain evidence="2">P1084-T</strain>
    </source>
</reference>
<protein>
    <submittedName>
        <fullName evidence="2">Pox-VLTF3-like transcription factor</fullName>
    </submittedName>
</protein>
<dbReference type="Proteomes" id="UP000202176">
    <property type="component" value="Segment"/>
</dbReference>
<dbReference type="GO" id="GO:0046782">
    <property type="term" value="P:regulation of viral transcription"/>
    <property type="evidence" value="ECO:0007669"/>
    <property type="project" value="InterPro"/>
</dbReference>
<accession>W5S5J1</accession>
<organism evidence="2 3">
    <name type="scientific">Pithovirus sibericum</name>
    <dbReference type="NCBI Taxonomy" id="1450746"/>
    <lineage>
        <taxon>Viruses</taxon>
        <taxon>Pithoviruses</taxon>
        <taxon>Orthopithovirinae</taxon>
        <taxon>Alphapithovirus</taxon>
        <taxon>Alphapithovirus sibericum</taxon>
    </lineage>
</organism>
<dbReference type="InterPro" id="IPR007031">
    <property type="entry name" value="Poxvirus_VLTF3"/>
</dbReference>
<dbReference type="Pfam" id="PF04947">
    <property type="entry name" value="Pox_VLTF3"/>
    <property type="match status" value="1"/>
</dbReference>
<name>W5S5J1_9VIRU</name>
<dbReference type="EMBL" id="KF740664">
    <property type="protein sequence ID" value="AHH01939.1"/>
    <property type="molecule type" value="Genomic_DNA"/>
</dbReference>
<evidence type="ECO:0000313" key="3">
    <source>
        <dbReference type="Proteomes" id="UP000202176"/>
    </source>
</evidence>
<sequence length="405" mass="47443">MWENSLPSLRSVGISVKKEVIEIPTSLSSSYREDFDILETHKTILKSLENKKLNKGKIEAKIAELNKALLIRQTIVDRKDRLRKLEKQKKKLEELSSCTSKYLQEVSPILEEYKKIGPISKVIEFSSKERKTEKVETEEERDTRLNQDELRQKYICLYLEKSRKYFDLNIVWQSPEICCPGCGLESSKQVADEFSSLACSGCGVETRRLAKVPCSTEGGKNNLSRNNYEDKENFIKAMERYQGKQVIKNTKNLFNDLDEYFTSYGMKTGEHIQRSIPLDERGRKRGTSKDLMFKALSERGYSNYYKNINLICHLYWGWTLPDISHLEDGLLDDYDSFQRVYEKHKIGRRSCLSTDYMLLILLIRKGYKCTSDDFKIVKTAEIFEEYEEIRNRVYSELKWDYHSLG</sequence>
<dbReference type="KEGG" id="vg:18266400"/>
<keyword evidence="1" id="KW-0175">Coiled coil</keyword>
<feature type="coiled-coil region" evidence="1">
    <location>
        <begin position="48"/>
        <end position="95"/>
    </location>
</feature>
<gene>
    <name evidence="2" type="ORF">pv_373</name>
</gene>
<evidence type="ECO:0000256" key="1">
    <source>
        <dbReference type="SAM" id="Coils"/>
    </source>
</evidence>
<evidence type="ECO:0000313" key="2">
    <source>
        <dbReference type="EMBL" id="AHH01939.1"/>
    </source>
</evidence>
<dbReference type="RefSeq" id="YP_009001274.1">
    <property type="nucleotide sequence ID" value="NC_023423.1"/>
</dbReference>
<proteinExistence type="predicted"/>
<keyword evidence="3" id="KW-1185">Reference proteome</keyword>
<dbReference type="OrthoDB" id="8889at10239"/>
<dbReference type="GeneID" id="18266400"/>